<gene>
    <name evidence="1" type="ORF">A33K_13011</name>
</gene>
<organism evidence="1 2">
    <name type="scientific">Burkholderia humptydooensis MSMB43</name>
    <dbReference type="NCBI Taxonomy" id="441157"/>
    <lineage>
        <taxon>Bacteria</taxon>
        <taxon>Pseudomonadati</taxon>
        <taxon>Pseudomonadota</taxon>
        <taxon>Betaproteobacteria</taxon>
        <taxon>Burkholderiales</taxon>
        <taxon>Burkholderiaceae</taxon>
        <taxon>Burkholderia</taxon>
        <taxon>pseudomallei group</taxon>
    </lineage>
</organism>
<proteinExistence type="predicted"/>
<dbReference type="Proteomes" id="UP000004682">
    <property type="component" value="Unassembled WGS sequence"/>
</dbReference>
<evidence type="ECO:0000313" key="2">
    <source>
        <dbReference type="Proteomes" id="UP000004682"/>
    </source>
</evidence>
<name>A0ABN0GAV7_9BURK</name>
<reference evidence="2" key="1">
    <citation type="journal article" date="2012" name="J. Bacteriol.">
        <title>Revised Genome Sequence of Burkholderia thailandensis MSMB43 with Improved Annotation.</title>
        <authorList>
            <person name="Zhuo Y."/>
            <person name="Liu L."/>
            <person name="Wang Q."/>
            <person name="Liu X."/>
            <person name="Ren B."/>
            <person name="Liu M."/>
            <person name="Ni P."/>
            <person name="Cheng Y.Q."/>
            <person name="Zhang L."/>
        </authorList>
    </citation>
    <scope>NUCLEOTIDE SEQUENCE [LARGE SCALE GENOMIC DNA]</scope>
    <source>
        <strain evidence="2">MSMB43</strain>
    </source>
</reference>
<sequence length="43" mass="4562">MRGGRFAEIVRAPDNALAPSLDTASASDETCTFAVPRPSDLRV</sequence>
<protein>
    <submittedName>
        <fullName evidence="1">Uncharacterized protein</fullName>
    </submittedName>
</protein>
<keyword evidence="2" id="KW-1185">Reference proteome</keyword>
<evidence type="ECO:0000313" key="1">
    <source>
        <dbReference type="EMBL" id="EIP89432.1"/>
    </source>
</evidence>
<accession>A0ABN0GAV7</accession>
<dbReference type="EMBL" id="JH692061">
    <property type="protein sequence ID" value="EIP89432.1"/>
    <property type="molecule type" value="Genomic_DNA"/>
</dbReference>